<keyword evidence="4" id="KW-1134">Transmembrane beta strand</keyword>
<dbReference type="Gene3D" id="2.40.160.10">
    <property type="entry name" value="Porin"/>
    <property type="match status" value="1"/>
</dbReference>
<accession>A0ABR0GND2</accession>
<protein>
    <submittedName>
        <fullName evidence="10">Translocase of outer mitochondrial membrane</fullName>
    </submittedName>
</protein>
<dbReference type="Pfam" id="PF01459">
    <property type="entry name" value="Porin_3"/>
    <property type="match status" value="1"/>
</dbReference>
<keyword evidence="11" id="KW-1185">Reference proteome</keyword>
<keyword evidence="9" id="KW-0472">Membrane</keyword>
<evidence type="ECO:0000313" key="10">
    <source>
        <dbReference type="EMBL" id="KAK4657169.1"/>
    </source>
</evidence>
<dbReference type="Proteomes" id="UP001323405">
    <property type="component" value="Unassembled WGS sequence"/>
</dbReference>
<keyword evidence="8" id="KW-0496">Mitochondrion</keyword>
<evidence type="ECO:0000256" key="8">
    <source>
        <dbReference type="ARBA" id="ARBA00023128"/>
    </source>
</evidence>
<dbReference type="InterPro" id="IPR027246">
    <property type="entry name" value="Porin_Euk/Tom40"/>
</dbReference>
<comment type="subcellular location">
    <subcellularLocation>
        <location evidence="1">Mitochondrion outer membrane</location>
        <topology evidence="1">Multi-pass membrane protein</topology>
    </subcellularLocation>
</comment>
<dbReference type="CDD" id="cd07305">
    <property type="entry name" value="Porin3_Tom40"/>
    <property type="match status" value="1"/>
</dbReference>
<organism evidence="10 11">
    <name type="scientific">Podospora pseudocomata</name>
    <dbReference type="NCBI Taxonomy" id="2093779"/>
    <lineage>
        <taxon>Eukaryota</taxon>
        <taxon>Fungi</taxon>
        <taxon>Dikarya</taxon>
        <taxon>Ascomycota</taxon>
        <taxon>Pezizomycotina</taxon>
        <taxon>Sordariomycetes</taxon>
        <taxon>Sordariomycetidae</taxon>
        <taxon>Sordariales</taxon>
        <taxon>Podosporaceae</taxon>
        <taxon>Podospora</taxon>
    </lineage>
</organism>
<keyword evidence="6" id="KW-1000">Mitochondrion outer membrane</keyword>
<comment type="caution">
    <text evidence="10">The sequence shown here is derived from an EMBL/GenBank/DDBJ whole genome shotgun (WGS) entry which is preliminary data.</text>
</comment>
<keyword evidence="3" id="KW-0813">Transport</keyword>
<evidence type="ECO:0000256" key="6">
    <source>
        <dbReference type="ARBA" id="ARBA00022787"/>
    </source>
</evidence>
<dbReference type="InterPro" id="IPR037930">
    <property type="entry name" value="Tom40"/>
</dbReference>
<keyword evidence="5" id="KW-0812">Transmembrane</keyword>
<name>A0ABR0GND2_9PEZI</name>
<evidence type="ECO:0000256" key="3">
    <source>
        <dbReference type="ARBA" id="ARBA00022448"/>
    </source>
</evidence>
<dbReference type="InterPro" id="IPR023614">
    <property type="entry name" value="Porin_dom_sf"/>
</dbReference>
<dbReference type="GeneID" id="87907864"/>
<evidence type="ECO:0000256" key="4">
    <source>
        <dbReference type="ARBA" id="ARBA00022452"/>
    </source>
</evidence>
<evidence type="ECO:0000256" key="1">
    <source>
        <dbReference type="ARBA" id="ARBA00004374"/>
    </source>
</evidence>
<sequence length="492" mass="53965">MYGVFRTEFGRDFLRTRPWRAVRCRHLDLGAASSARSLATTNKHGASPTKKCSARANKLGKPAAPRNFWPGSCLRQAQVLANQTRVSSKLLKLHDIERTPRTSPGDFTTTCPLLPPRKLPFRYRISRNQPSQAAIALIMASSYSSPFAALQNNPIFSGLSDVYNAFQERRAKLGLSNPGKVEDISKEVNRDVLAQQHMFSGLRAELTKPFSLSPLFQVSHQFALGERLNPYTFAALYGTNRCFAQGSIDEVGALSGRFNWRWGPDSTHVSKSQFQVGTGQGDSIQLEHEYNGADFVASLKALNPSVLEGGLSGILIGHYMQSLTPKLAVGLEAVWQRQSRLEPPVTAVSYVARYKAEDWIASAQLQAQGALNTSYWRRLSDKVQAGVDMSLSVAPANPMLGGGLQKEGVTAFGAKYDFRMSTFRAQIDSKGRLGCVLEKRVMAPLMMTFSADVDHMTQQAKVGVAIAIEAAPEMDEQEMMAASQAAPVNIPF</sequence>
<evidence type="ECO:0000256" key="2">
    <source>
        <dbReference type="ARBA" id="ARBA00010510"/>
    </source>
</evidence>
<gene>
    <name evidence="10" type="primary">TOM40</name>
    <name evidence="10" type="ORF">QC762_210580</name>
</gene>
<dbReference type="RefSeq" id="XP_062746143.1">
    <property type="nucleotide sequence ID" value="XM_062887957.1"/>
</dbReference>
<proteinExistence type="inferred from homology"/>
<evidence type="ECO:0000256" key="5">
    <source>
        <dbReference type="ARBA" id="ARBA00022692"/>
    </source>
</evidence>
<keyword evidence="7" id="KW-0653">Protein transport</keyword>
<evidence type="ECO:0000256" key="9">
    <source>
        <dbReference type="ARBA" id="ARBA00023136"/>
    </source>
</evidence>
<dbReference type="EMBL" id="JAFFHA010000004">
    <property type="protein sequence ID" value="KAK4657169.1"/>
    <property type="molecule type" value="Genomic_DNA"/>
</dbReference>
<reference evidence="10 11" key="1">
    <citation type="journal article" date="2023" name="bioRxiv">
        <title>High-quality genome assemblies of four members of thePodospora anserinaspecies complex.</title>
        <authorList>
            <person name="Ament-Velasquez S.L."/>
            <person name="Vogan A.A."/>
            <person name="Wallerman O."/>
            <person name="Hartmann F."/>
            <person name="Gautier V."/>
            <person name="Silar P."/>
            <person name="Giraud T."/>
            <person name="Johannesson H."/>
        </authorList>
    </citation>
    <scope>NUCLEOTIDE SEQUENCE [LARGE SCALE GENOMIC DNA]</scope>
    <source>
        <strain evidence="10 11">CBS 415.72m</strain>
    </source>
</reference>
<evidence type="ECO:0000256" key="7">
    <source>
        <dbReference type="ARBA" id="ARBA00022927"/>
    </source>
</evidence>
<evidence type="ECO:0000313" key="11">
    <source>
        <dbReference type="Proteomes" id="UP001323405"/>
    </source>
</evidence>
<dbReference type="PANTHER" id="PTHR10802">
    <property type="entry name" value="MITOCHONDRIAL IMPORT RECEPTOR SUBUNIT TOM40"/>
    <property type="match status" value="1"/>
</dbReference>
<comment type="similarity">
    <text evidence="2">Belongs to the Tom40 family.</text>
</comment>